<dbReference type="InterPro" id="IPR050330">
    <property type="entry name" value="Bact_OuterMem_StrucFunc"/>
</dbReference>
<dbReference type="EMBL" id="CP018632">
    <property type="protein sequence ID" value="ASJ75555.1"/>
    <property type="molecule type" value="Genomic_DNA"/>
</dbReference>
<evidence type="ECO:0000256" key="1">
    <source>
        <dbReference type="ARBA" id="ARBA00004571"/>
    </source>
</evidence>
<dbReference type="AlphaFoldDB" id="A0A2Z2NYP6"/>
<keyword evidence="9" id="KW-0998">Cell outer membrane</keyword>
<evidence type="ECO:0000256" key="6">
    <source>
        <dbReference type="ARBA" id="ARBA00023065"/>
    </source>
</evidence>
<dbReference type="Gene3D" id="2.40.160.20">
    <property type="match status" value="1"/>
</dbReference>
<dbReference type="InterPro" id="IPR027385">
    <property type="entry name" value="Beta-barrel_OMP"/>
</dbReference>
<evidence type="ECO:0000256" key="4">
    <source>
        <dbReference type="ARBA" id="ARBA00022692"/>
    </source>
</evidence>
<dbReference type="PRINTS" id="PR01021">
    <property type="entry name" value="OMPADOMAIN"/>
</dbReference>
<keyword evidence="2" id="KW-0813">Transport</keyword>
<feature type="domain" description="OmpA-like" evidence="12">
    <location>
        <begin position="291"/>
        <end position="406"/>
    </location>
</feature>
<dbReference type="PROSITE" id="PS51123">
    <property type="entry name" value="OMPA_2"/>
    <property type="match status" value="1"/>
</dbReference>
<gene>
    <name evidence="13" type="primary">oprF_6</name>
    <name evidence="13" type="ORF">IMCC3135_27505</name>
</gene>
<evidence type="ECO:0000256" key="3">
    <source>
        <dbReference type="ARBA" id="ARBA00022452"/>
    </source>
</evidence>
<keyword evidence="14" id="KW-1185">Reference proteome</keyword>
<dbReference type="PANTHER" id="PTHR30329">
    <property type="entry name" value="STATOR ELEMENT OF FLAGELLAR MOTOR COMPLEX"/>
    <property type="match status" value="1"/>
</dbReference>
<keyword evidence="8 10" id="KW-0472">Membrane</keyword>
<evidence type="ECO:0000259" key="12">
    <source>
        <dbReference type="PROSITE" id="PS51123"/>
    </source>
</evidence>
<dbReference type="GO" id="GO:0006811">
    <property type="term" value="P:monoatomic ion transport"/>
    <property type="evidence" value="ECO:0007669"/>
    <property type="project" value="UniProtKB-KW"/>
</dbReference>
<keyword evidence="5" id="KW-0732">Signal</keyword>
<dbReference type="InterPro" id="IPR036737">
    <property type="entry name" value="OmpA-like_sf"/>
</dbReference>
<evidence type="ECO:0000313" key="13">
    <source>
        <dbReference type="EMBL" id="ASJ75555.1"/>
    </source>
</evidence>
<dbReference type="Pfam" id="PF13505">
    <property type="entry name" value="OMP_b-brl"/>
    <property type="match status" value="1"/>
</dbReference>
<dbReference type="CDD" id="cd07185">
    <property type="entry name" value="OmpA_C-like"/>
    <property type="match status" value="1"/>
</dbReference>
<organism evidence="13 14">
    <name type="scientific">Granulosicoccus antarcticus IMCC3135</name>
    <dbReference type="NCBI Taxonomy" id="1192854"/>
    <lineage>
        <taxon>Bacteria</taxon>
        <taxon>Pseudomonadati</taxon>
        <taxon>Pseudomonadota</taxon>
        <taxon>Gammaproteobacteria</taxon>
        <taxon>Chromatiales</taxon>
        <taxon>Granulosicoccaceae</taxon>
        <taxon>Granulosicoccus</taxon>
    </lineage>
</organism>
<evidence type="ECO:0000256" key="8">
    <source>
        <dbReference type="ARBA" id="ARBA00023136"/>
    </source>
</evidence>
<keyword evidence="4" id="KW-0812">Transmembrane</keyword>
<feature type="compositionally biased region" description="Basic and acidic residues" evidence="11">
    <location>
        <begin position="257"/>
        <end position="269"/>
    </location>
</feature>
<reference evidence="13 14" key="1">
    <citation type="submission" date="2016-12" db="EMBL/GenBank/DDBJ databases">
        <authorList>
            <person name="Song W.-J."/>
            <person name="Kurnit D.M."/>
        </authorList>
    </citation>
    <scope>NUCLEOTIDE SEQUENCE [LARGE SCALE GENOMIC DNA]</scope>
    <source>
        <strain evidence="13 14">IMCC3135</strain>
    </source>
</reference>
<dbReference type="Proteomes" id="UP000250079">
    <property type="component" value="Chromosome"/>
</dbReference>
<evidence type="ECO:0000313" key="14">
    <source>
        <dbReference type="Proteomes" id="UP000250079"/>
    </source>
</evidence>
<dbReference type="GO" id="GO:0009279">
    <property type="term" value="C:cell outer membrane"/>
    <property type="evidence" value="ECO:0007669"/>
    <property type="project" value="UniProtKB-SubCell"/>
</dbReference>
<keyword evidence="3" id="KW-1134">Transmembrane beta strand</keyword>
<keyword evidence="6" id="KW-0406">Ion transport</keyword>
<protein>
    <submittedName>
        <fullName evidence="13">Outer membrane porin F</fullName>
    </submittedName>
</protein>
<comment type="subcellular location">
    <subcellularLocation>
        <location evidence="1">Cell outer membrane</location>
        <topology evidence="1">Multi-pass membrane protein</topology>
    </subcellularLocation>
</comment>
<name>A0A2Z2NYP6_9GAMM</name>
<sequence length="406" mass="42560">MNQTGKQGAQRSAQGVSRAAVPAAMLGCIIVLSGCSTLGNSSENRDFRNRVYVGAGVLASQLEPDTSGVTGVSVDDSMGAGGSLTLGYDIDNRFSVEGHIASLGEATLEPTGTIDYTVAGVSGLVYGLNQPNDRARREGFSVFGRLGLGALENDASGVEFERVNDVHLLAGLGLEYGLNNGLGLRAELVAHETDAKYVQLGLVYRIGSHRYGSPRSTGQPVAPSAVDDVPIVGPIVDQLPPVPVIEPEPVEELPPVKPEKITPPDADGDKVPDAEDKCLDTAPGAPVRVDGCPIFDGVVEGVNFRAGSARLTSEANVVLAGVAQTLRDYPDIRVIIEAHTDNEGAASANLQLSKRRAIAVARYLVDAGISGSRLKPQAFGESKPRTSNLTEQGRAANRRVEFSVLQ</sequence>
<dbReference type="PANTHER" id="PTHR30329:SF21">
    <property type="entry name" value="LIPOPROTEIN YIAD-RELATED"/>
    <property type="match status" value="1"/>
</dbReference>
<dbReference type="Pfam" id="PF00691">
    <property type="entry name" value="OmpA"/>
    <property type="match status" value="1"/>
</dbReference>
<proteinExistence type="predicted"/>
<dbReference type="SUPFAM" id="SSF103088">
    <property type="entry name" value="OmpA-like"/>
    <property type="match status" value="1"/>
</dbReference>
<dbReference type="PROSITE" id="PS51257">
    <property type="entry name" value="PROKAR_LIPOPROTEIN"/>
    <property type="match status" value="1"/>
</dbReference>
<dbReference type="GO" id="GO:0015288">
    <property type="term" value="F:porin activity"/>
    <property type="evidence" value="ECO:0007669"/>
    <property type="project" value="UniProtKB-KW"/>
</dbReference>
<evidence type="ECO:0000256" key="11">
    <source>
        <dbReference type="SAM" id="MobiDB-lite"/>
    </source>
</evidence>
<dbReference type="KEGG" id="gai:IMCC3135_27505"/>
<dbReference type="GO" id="GO:0046930">
    <property type="term" value="C:pore complex"/>
    <property type="evidence" value="ECO:0007669"/>
    <property type="project" value="UniProtKB-KW"/>
</dbReference>
<dbReference type="InterPro" id="IPR006664">
    <property type="entry name" value="OMP_bac"/>
</dbReference>
<evidence type="ECO:0000256" key="5">
    <source>
        <dbReference type="ARBA" id="ARBA00022729"/>
    </source>
</evidence>
<dbReference type="OrthoDB" id="9805832at2"/>
<dbReference type="Gene3D" id="3.30.1330.60">
    <property type="entry name" value="OmpA-like domain"/>
    <property type="match status" value="1"/>
</dbReference>
<feature type="region of interest" description="Disordered" evidence="11">
    <location>
        <begin position="246"/>
        <end position="269"/>
    </location>
</feature>
<evidence type="ECO:0000256" key="7">
    <source>
        <dbReference type="ARBA" id="ARBA00023114"/>
    </source>
</evidence>
<evidence type="ECO:0000256" key="9">
    <source>
        <dbReference type="ARBA" id="ARBA00023237"/>
    </source>
</evidence>
<accession>A0A2Z2NYP6</accession>
<dbReference type="InterPro" id="IPR006665">
    <property type="entry name" value="OmpA-like"/>
</dbReference>
<evidence type="ECO:0000256" key="2">
    <source>
        <dbReference type="ARBA" id="ARBA00022448"/>
    </source>
</evidence>
<keyword evidence="7" id="KW-0626">Porin</keyword>
<evidence type="ECO:0000256" key="10">
    <source>
        <dbReference type="PROSITE-ProRule" id="PRU00473"/>
    </source>
</evidence>
<dbReference type="SUPFAM" id="SSF56925">
    <property type="entry name" value="OMPA-like"/>
    <property type="match status" value="1"/>
</dbReference>
<dbReference type="RefSeq" id="WP_088920456.1">
    <property type="nucleotide sequence ID" value="NZ_CP018632.1"/>
</dbReference>
<dbReference type="InterPro" id="IPR011250">
    <property type="entry name" value="OMP/PagP_B-barrel"/>
</dbReference>